<dbReference type="PANTHER" id="PTHR11878">
    <property type="entry name" value="SODIUM/CALCIUM EXCHANGER"/>
    <property type="match status" value="1"/>
</dbReference>
<keyword evidence="1" id="KW-0406">Ion transport</keyword>
<gene>
    <name evidence="2" type="ORF">IAB80_00685</name>
</gene>
<keyword evidence="1" id="KW-0813">Transport</keyword>
<dbReference type="PANTHER" id="PTHR11878:SF65">
    <property type="entry name" value="NA_CA-EXCHANGE PROTEIN, ISOFORM G"/>
    <property type="match status" value="1"/>
</dbReference>
<dbReference type="Gene3D" id="2.60.40.2030">
    <property type="match status" value="1"/>
</dbReference>
<dbReference type="InterPro" id="IPR038081">
    <property type="entry name" value="CalX-like_sf"/>
</dbReference>
<evidence type="ECO:0000256" key="1">
    <source>
        <dbReference type="ARBA" id="ARBA00023065"/>
    </source>
</evidence>
<name>A0A9D9ISD9_9BACT</name>
<dbReference type="SUPFAM" id="SSF141072">
    <property type="entry name" value="CalX-like"/>
    <property type="match status" value="1"/>
</dbReference>
<proteinExistence type="predicted"/>
<reference evidence="2" key="1">
    <citation type="submission" date="2020-10" db="EMBL/GenBank/DDBJ databases">
        <authorList>
            <person name="Gilroy R."/>
        </authorList>
    </citation>
    <scope>NUCLEOTIDE SEQUENCE</scope>
    <source>
        <strain evidence="2">2478</strain>
    </source>
</reference>
<evidence type="ECO:0000313" key="2">
    <source>
        <dbReference type="EMBL" id="MBO8477411.1"/>
    </source>
</evidence>
<dbReference type="AlphaFoldDB" id="A0A9D9ISD9"/>
<evidence type="ECO:0000313" key="3">
    <source>
        <dbReference type="Proteomes" id="UP000823771"/>
    </source>
</evidence>
<dbReference type="PROSITE" id="PS51257">
    <property type="entry name" value="PROKAR_LIPOPROTEIN"/>
    <property type="match status" value="1"/>
</dbReference>
<dbReference type="InterPro" id="IPR051171">
    <property type="entry name" value="CaCA"/>
</dbReference>
<dbReference type="GO" id="GO:0016020">
    <property type="term" value="C:membrane"/>
    <property type="evidence" value="ECO:0007669"/>
    <property type="project" value="TreeGrafter"/>
</dbReference>
<protein>
    <recommendedName>
        <fullName evidence="4">Calx-beta domain-containing protein</fullName>
    </recommendedName>
</protein>
<comment type="caution">
    <text evidence="2">The sequence shown here is derived from an EMBL/GenBank/DDBJ whole genome shotgun (WGS) entry which is preliminary data.</text>
</comment>
<reference evidence="2" key="2">
    <citation type="journal article" date="2021" name="PeerJ">
        <title>Extensive microbial diversity within the chicken gut microbiome revealed by metagenomics and culture.</title>
        <authorList>
            <person name="Gilroy R."/>
            <person name="Ravi A."/>
            <person name="Getino M."/>
            <person name="Pursley I."/>
            <person name="Horton D.L."/>
            <person name="Alikhan N.F."/>
            <person name="Baker D."/>
            <person name="Gharbi K."/>
            <person name="Hall N."/>
            <person name="Watson M."/>
            <person name="Adriaenssens E.M."/>
            <person name="Foster-Nyarko E."/>
            <person name="Jarju S."/>
            <person name="Secka A."/>
            <person name="Antonio M."/>
            <person name="Oren A."/>
            <person name="Chaudhuri R.R."/>
            <person name="La Ragione R."/>
            <person name="Hildebrand F."/>
            <person name="Pallen M.J."/>
        </authorList>
    </citation>
    <scope>NUCLEOTIDE SEQUENCE</scope>
    <source>
        <strain evidence="2">2478</strain>
    </source>
</reference>
<sequence>MKKLSKILLGAGIVASLAACDRKAEFTTSSFVAFDASSAEVAEDAGSLQIPVYAYAKNGDYAFPRSESASTSVTFEVVDGTAVNGTDFTVEPANGVLTFNGSSEGSITVTPVNHAGVRTGDLSFTIRLTGASDGFTLSGARELTVNIKDQDHPLASILGTWNVSGSCVGTPMSWTATFSMDETDESIVWVDGMVPFVVNYAGYTSVYGVVSEDLSTITFQAPQETSLLYAEGDPFMFAEYMGNLKVNKEEATIVFTSDGQGGFTSEQGVCFVPFEAMSAYNGALIEPGTIHFTK</sequence>
<organism evidence="2 3">
    <name type="scientific">Candidatus Cryptobacteroides excrementipullorum</name>
    <dbReference type="NCBI Taxonomy" id="2840761"/>
    <lineage>
        <taxon>Bacteria</taxon>
        <taxon>Pseudomonadati</taxon>
        <taxon>Bacteroidota</taxon>
        <taxon>Bacteroidia</taxon>
        <taxon>Bacteroidales</taxon>
        <taxon>Candidatus Cryptobacteroides</taxon>
    </lineage>
</organism>
<evidence type="ECO:0008006" key="4">
    <source>
        <dbReference type="Google" id="ProtNLM"/>
    </source>
</evidence>
<dbReference type="GO" id="GO:0030001">
    <property type="term" value="P:metal ion transport"/>
    <property type="evidence" value="ECO:0007669"/>
    <property type="project" value="TreeGrafter"/>
</dbReference>
<accession>A0A9D9ISD9</accession>
<dbReference type="Proteomes" id="UP000823771">
    <property type="component" value="Unassembled WGS sequence"/>
</dbReference>
<dbReference type="EMBL" id="JADILZ010000009">
    <property type="protein sequence ID" value="MBO8477411.1"/>
    <property type="molecule type" value="Genomic_DNA"/>
</dbReference>